<feature type="compositionally biased region" description="Low complexity" evidence="4">
    <location>
        <begin position="387"/>
        <end position="400"/>
    </location>
</feature>
<dbReference type="InterPro" id="IPR036964">
    <property type="entry name" value="RASGEF_cat_dom_sf"/>
</dbReference>
<dbReference type="CDD" id="cd06224">
    <property type="entry name" value="REM"/>
    <property type="match status" value="1"/>
</dbReference>
<dbReference type="Gene3D" id="1.10.840.10">
    <property type="entry name" value="Ras guanine-nucleotide exchange factors catalytic domain"/>
    <property type="match status" value="1"/>
</dbReference>
<feature type="region of interest" description="Disordered" evidence="4">
    <location>
        <begin position="1"/>
        <end position="67"/>
    </location>
</feature>
<dbReference type="Gene3D" id="1.20.870.10">
    <property type="entry name" value="Son of sevenless (SoS) protein Chain: S domain 1"/>
    <property type="match status" value="1"/>
</dbReference>
<feature type="region of interest" description="Disordered" evidence="4">
    <location>
        <begin position="740"/>
        <end position="778"/>
    </location>
</feature>
<feature type="compositionally biased region" description="Basic and acidic residues" evidence="4">
    <location>
        <begin position="754"/>
        <end position="766"/>
    </location>
</feature>
<feature type="compositionally biased region" description="Low complexity" evidence="4">
    <location>
        <begin position="599"/>
        <end position="616"/>
    </location>
</feature>
<dbReference type="PROSITE" id="PS50009">
    <property type="entry name" value="RASGEF_CAT"/>
    <property type="match status" value="1"/>
</dbReference>
<keyword evidence="8" id="KW-1185">Reference proteome</keyword>
<dbReference type="SMART" id="SM00229">
    <property type="entry name" value="RasGEFN"/>
    <property type="match status" value="1"/>
</dbReference>
<gene>
    <name evidence="7" type="ORF">MMEN_LOCUS4449</name>
</gene>
<proteinExistence type="predicted"/>
<feature type="compositionally biased region" description="Basic and acidic residues" evidence="4">
    <location>
        <begin position="8"/>
        <end position="18"/>
    </location>
</feature>
<evidence type="ECO:0000313" key="7">
    <source>
        <dbReference type="EMBL" id="CAG5867667.1"/>
    </source>
</evidence>
<dbReference type="Pfam" id="PF00617">
    <property type="entry name" value="RasGEF"/>
    <property type="match status" value="1"/>
</dbReference>
<evidence type="ECO:0000259" key="5">
    <source>
        <dbReference type="PROSITE" id="PS50009"/>
    </source>
</evidence>
<feature type="compositionally biased region" description="Acidic residues" evidence="4">
    <location>
        <begin position="767"/>
        <end position="778"/>
    </location>
</feature>
<feature type="compositionally biased region" description="Polar residues" evidence="4">
    <location>
        <begin position="693"/>
        <end position="703"/>
    </location>
</feature>
<dbReference type="EMBL" id="CAJRST010003335">
    <property type="protein sequence ID" value="CAG5867667.1"/>
    <property type="molecule type" value="Genomic_DNA"/>
</dbReference>
<dbReference type="GO" id="GO:0007265">
    <property type="term" value="P:Ras protein signal transduction"/>
    <property type="evidence" value="ECO:0007669"/>
    <property type="project" value="TreeGrafter"/>
</dbReference>
<name>A0A8S4AHH7_9TELE</name>
<feature type="compositionally biased region" description="Low complexity" evidence="4">
    <location>
        <begin position="269"/>
        <end position="283"/>
    </location>
</feature>
<dbReference type="PANTHER" id="PTHR23113:SF224">
    <property type="entry name" value="RAP GUANINE NUCLEOTIDE EXCHANGE FACTOR 1"/>
    <property type="match status" value="1"/>
</dbReference>
<comment type="caution">
    <text evidence="7">The sequence shown here is derived from an EMBL/GenBank/DDBJ whole genome shotgun (WGS) entry which is preliminary data.</text>
</comment>
<dbReference type="GO" id="GO:0005886">
    <property type="term" value="C:plasma membrane"/>
    <property type="evidence" value="ECO:0007669"/>
    <property type="project" value="TreeGrafter"/>
</dbReference>
<feature type="compositionally biased region" description="Basic and acidic residues" evidence="4">
    <location>
        <begin position="291"/>
        <end position="303"/>
    </location>
</feature>
<accession>A0A8S4AHH7</accession>
<dbReference type="Proteomes" id="UP000677803">
    <property type="component" value="Unassembled WGS sequence"/>
</dbReference>
<feature type="domain" description="Ras-GEF" evidence="5">
    <location>
        <begin position="950"/>
        <end position="1174"/>
    </location>
</feature>
<dbReference type="OrthoDB" id="25179at2759"/>
<organism evidence="7 8">
    <name type="scientific">Menidia menidia</name>
    <name type="common">Atlantic silverside</name>
    <dbReference type="NCBI Taxonomy" id="238744"/>
    <lineage>
        <taxon>Eukaryota</taxon>
        <taxon>Metazoa</taxon>
        <taxon>Chordata</taxon>
        <taxon>Craniata</taxon>
        <taxon>Vertebrata</taxon>
        <taxon>Euteleostomi</taxon>
        <taxon>Actinopterygii</taxon>
        <taxon>Neopterygii</taxon>
        <taxon>Teleostei</taxon>
        <taxon>Neoteleostei</taxon>
        <taxon>Acanthomorphata</taxon>
        <taxon>Ovalentaria</taxon>
        <taxon>Atherinomorphae</taxon>
        <taxon>Atheriniformes</taxon>
        <taxon>Atherinopsidae</taxon>
        <taxon>Menidiinae</taxon>
        <taxon>Menidia</taxon>
    </lineage>
</organism>
<dbReference type="SUPFAM" id="SSF48366">
    <property type="entry name" value="Ras GEF"/>
    <property type="match status" value="1"/>
</dbReference>
<reference evidence="7" key="1">
    <citation type="submission" date="2021-05" db="EMBL/GenBank/DDBJ databases">
        <authorList>
            <person name="Tigano A."/>
        </authorList>
    </citation>
    <scope>NUCLEOTIDE SEQUENCE</scope>
</reference>
<dbReference type="PROSITE" id="PS50212">
    <property type="entry name" value="RASGEF_NTER"/>
    <property type="match status" value="1"/>
</dbReference>
<dbReference type="PROSITE" id="PS00720">
    <property type="entry name" value="RASGEF"/>
    <property type="match status" value="1"/>
</dbReference>
<sequence length="1187" mass="132071">MLATKMSKKIESKHDSQRSHLSTFTMILKDKFHSPKIKRTPSKKGKQLQPEPAAKSTEKPTNKKVSRLEEQEKEVVSALRYFKTIVDKMVVEKKVLEMLPGSASKVLEAILPLVQVEARIQQSSALSSCHSRVYQSLAKLIRWADQVMLDGIDLEDKENVASVTGVIKAVLDGVKELVKLTIEKQEQPSPTTPNKPAAPVTTAERVPSEMPLIDREQEVSVKTAPAASSAEPAPELPDEDVAPPKPPLPEAKMAELSPPPALPPKKRQSAPSPTPVAVVAPMSRGSSLPCSDHRQEYEQELLQRRFSGGSHSYGGDSPRLSPCSSMGKLSKSDEQLSSMEQDSGQCSRNTSCETLDNTENYDPDYDFLHQDLSAGENLPPIPVGGCLSPLPESHSESSSPVPGQHPSHPRFSAPPPQQPEYWTPQPNQPNPLQSSRISAPPALPQKKRRSTQTSPFPDGGSRVLYERYPSHYDNLSEEELHPTPPFPLFTPISPMPQTNGGVFVSQFIASENSDVSGSPPPLPEKKSRNILQYMQFVEDYSEPQPSVFYQMPQSESIYEQRNRHFQEVCGFNDSFSSTDSVHEPLQPPALPPKQRQLASHSSSPSSSSSSSLSCHLQPSVAAMEEAGSGLGLSMSVSNSYLNGQASLTTPTSLDQVALTNATTLDGSGGGPNGTLAGSMGSGVVCLPTESSLTDSLHTSASESANDEGGEGEYVNLYSSSQANGELPLSLRETITADDALQDPAPQIPSSSSKEALEKERRQKSSESAEDGEEDVDELSLIDHKEIMSRITLKQENDDGPDVRAGSGDILLVHATETDRKDLVLYCEAFLTTYRTFITPEDLIKKLHHRYTAFCHSPDTFKKRVSKNTFFVLVRVVDELCLVELTEDILKQLMELVFTLVCNGELSLARVLRKNILDKVEQKKLLRYTNSLKPLAARGVSARPGTLHDFRSHEIADQLTLLDAELFYKIEIPEVLLWAKEQNEEKSPNLTQFTEHFNNMSYWVRSLIIQQEKAQDREKLLLKFIKIMKHLRKLNNFNSYLAILSALDSAPIRRLEWQKQTSEGLEEYCTLIDSSSSFRAYRAALAEVEPPCIPYLGLILQDLTFVHLGNPDLIDGKVNFSKRWQQFNILDSMRRFQQVHYELKRNEDIISFFNDFSDHLAEEALWELSLKIKPRNISRRKTDREEKT</sequence>
<dbReference type="InterPro" id="IPR000651">
    <property type="entry name" value="Ras-like_Gua-exchang_fac_N"/>
</dbReference>
<dbReference type="InterPro" id="IPR019804">
    <property type="entry name" value="Ras_G-nucl-exch_fac_CS"/>
</dbReference>
<dbReference type="InterPro" id="IPR001895">
    <property type="entry name" value="RASGEF_cat_dom"/>
</dbReference>
<feature type="compositionally biased region" description="Polar residues" evidence="4">
    <location>
        <begin position="335"/>
        <end position="358"/>
    </location>
</feature>
<evidence type="ECO:0000256" key="3">
    <source>
        <dbReference type="PROSITE-ProRule" id="PRU00168"/>
    </source>
</evidence>
<dbReference type="GO" id="GO:0005085">
    <property type="term" value="F:guanyl-nucleotide exchange factor activity"/>
    <property type="evidence" value="ECO:0007669"/>
    <property type="project" value="UniProtKB-KW"/>
</dbReference>
<dbReference type="Pfam" id="PF00618">
    <property type="entry name" value="RasGEF_N"/>
    <property type="match status" value="1"/>
</dbReference>
<dbReference type="AlphaFoldDB" id="A0A8S4AHH7"/>
<dbReference type="InterPro" id="IPR008937">
    <property type="entry name" value="Ras-like_GEF"/>
</dbReference>
<evidence type="ECO:0000259" key="6">
    <source>
        <dbReference type="PROSITE" id="PS50212"/>
    </source>
</evidence>
<dbReference type="PANTHER" id="PTHR23113">
    <property type="entry name" value="GUANINE NUCLEOTIDE EXCHANGE FACTOR"/>
    <property type="match status" value="1"/>
</dbReference>
<feature type="region of interest" description="Disordered" evidence="4">
    <location>
        <begin position="576"/>
        <end position="616"/>
    </location>
</feature>
<dbReference type="InterPro" id="IPR023578">
    <property type="entry name" value="Ras_GEF_dom_sf"/>
</dbReference>
<keyword evidence="1 3" id="KW-0344">Guanine-nucleotide releasing factor</keyword>
<feature type="compositionally biased region" description="Basic residues" evidence="4">
    <location>
        <begin position="34"/>
        <end position="46"/>
    </location>
</feature>
<feature type="compositionally biased region" description="Basic and acidic residues" evidence="4">
    <location>
        <begin position="56"/>
        <end position="67"/>
    </location>
</feature>
<feature type="region of interest" description="Disordered" evidence="4">
    <location>
        <begin position="182"/>
        <end position="465"/>
    </location>
</feature>
<dbReference type="CDD" id="cd00155">
    <property type="entry name" value="RasGEF"/>
    <property type="match status" value="1"/>
</dbReference>
<evidence type="ECO:0000256" key="2">
    <source>
        <dbReference type="ARBA" id="ARBA00083313"/>
    </source>
</evidence>
<feature type="region of interest" description="Disordered" evidence="4">
    <location>
        <begin position="693"/>
        <end position="712"/>
    </location>
</feature>
<evidence type="ECO:0000256" key="1">
    <source>
        <dbReference type="ARBA" id="ARBA00022658"/>
    </source>
</evidence>
<evidence type="ECO:0000256" key="4">
    <source>
        <dbReference type="SAM" id="MobiDB-lite"/>
    </source>
</evidence>
<feature type="domain" description="N-terminal Ras-GEF" evidence="6">
    <location>
        <begin position="798"/>
        <end position="920"/>
    </location>
</feature>
<dbReference type="SMART" id="SM00147">
    <property type="entry name" value="RasGEF"/>
    <property type="match status" value="1"/>
</dbReference>
<evidence type="ECO:0000313" key="8">
    <source>
        <dbReference type="Proteomes" id="UP000677803"/>
    </source>
</evidence>
<dbReference type="FunFam" id="1.10.840.10:FF:000009">
    <property type="entry name" value="rap guanine nucleotide exchange factor 1"/>
    <property type="match status" value="1"/>
</dbReference>
<protein>
    <recommendedName>
        <fullName evidence="2">CRK SH3-binding GNRP</fullName>
    </recommendedName>
</protein>
<feature type="compositionally biased region" description="Low complexity" evidence="4">
    <location>
        <begin position="224"/>
        <end position="233"/>
    </location>
</feature>